<dbReference type="RefSeq" id="WP_156149859.1">
    <property type="nucleotide sequence ID" value="NZ_VLLA01000046.1"/>
</dbReference>
<dbReference type="EMBL" id="VLLA01000046">
    <property type="protein sequence ID" value="TWI58225.1"/>
    <property type="molecule type" value="Genomic_DNA"/>
</dbReference>
<gene>
    <name evidence="1" type="ORF">IQ16_08256</name>
</gene>
<reference evidence="1 2" key="1">
    <citation type="journal article" date="2015" name="Stand. Genomic Sci.">
        <title>Genomic Encyclopedia of Bacterial and Archaeal Type Strains, Phase III: the genomes of soil and plant-associated and newly described type strains.</title>
        <authorList>
            <person name="Whitman W.B."/>
            <person name="Woyke T."/>
            <person name="Klenk H.P."/>
            <person name="Zhou Y."/>
            <person name="Lilburn T.G."/>
            <person name="Beck B.J."/>
            <person name="De Vos P."/>
            <person name="Vandamme P."/>
            <person name="Eisen J.A."/>
            <person name="Garrity G."/>
            <person name="Hugenholtz P."/>
            <person name="Kyrpides N.C."/>
        </authorList>
    </citation>
    <scope>NUCLEOTIDE SEQUENCE [LARGE SCALE GENOMIC DNA]</scope>
    <source>
        <strain evidence="1 2">CGMCC 1.10948</strain>
    </source>
</reference>
<name>A0A562QNF3_9BRAD</name>
<evidence type="ECO:0000313" key="2">
    <source>
        <dbReference type="Proteomes" id="UP000316291"/>
    </source>
</evidence>
<dbReference type="GeneID" id="46496067"/>
<protein>
    <submittedName>
        <fullName evidence="1">Uncharacterized protein</fullName>
    </submittedName>
</protein>
<proteinExistence type="predicted"/>
<dbReference type="AlphaFoldDB" id="A0A562QNF3"/>
<comment type="caution">
    <text evidence="1">The sequence shown here is derived from an EMBL/GenBank/DDBJ whole genome shotgun (WGS) entry which is preliminary data.</text>
</comment>
<keyword evidence="2" id="KW-1185">Reference proteome</keyword>
<dbReference type="Proteomes" id="UP000316291">
    <property type="component" value="Unassembled WGS sequence"/>
</dbReference>
<evidence type="ECO:0000313" key="1">
    <source>
        <dbReference type="EMBL" id="TWI58225.1"/>
    </source>
</evidence>
<organism evidence="1 2">
    <name type="scientific">Bradyrhizobium huanghuaihaiense</name>
    <dbReference type="NCBI Taxonomy" id="990078"/>
    <lineage>
        <taxon>Bacteria</taxon>
        <taxon>Pseudomonadati</taxon>
        <taxon>Pseudomonadota</taxon>
        <taxon>Alphaproteobacteria</taxon>
        <taxon>Hyphomicrobiales</taxon>
        <taxon>Nitrobacteraceae</taxon>
        <taxon>Bradyrhizobium</taxon>
    </lineage>
</organism>
<sequence length="46" mass="5426">MRKRQDVDAELKAFANRTKQLRELRVRLLGELVVPERRPANKKAQP</sequence>
<accession>A0A562QNF3</accession>